<name>A0A4Z2F874_9TELE</name>
<organism evidence="2 3">
    <name type="scientific">Liparis tanakae</name>
    <name type="common">Tanaka's snailfish</name>
    <dbReference type="NCBI Taxonomy" id="230148"/>
    <lineage>
        <taxon>Eukaryota</taxon>
        <taxon>Metazoa</taxon>
        <taxon>Chordata</taxon>
        <taxon>Craniata</taxon>
        <taxon>Vertebrata</taxon>
        <taxon>Euteleostomi</taxon>
        <taxon>Actinopterygii</taxon>
        <taxon>Neopterygii</taxon>
        <taxon>Teleostei</taxon>
        <taxon>Neoteleostei</taxon>
        <taxon>Acanthomorphata</taxon>
        <taxon>Eupercaria</taxon>
        <taxon>Perciformes</taxon>
        <taxon>Cottioidei</taxon>
        <taxon>Cottales</taxon>
        <taxon>Liparidae</taxon>
        <taxon>Liparis</taxon>
    </lineage>
</organism>
<dbReference type="Proteomes" id="UP000314294">
    <property type="component" value="Unassembled WGS sequence"/>
</dbReference>
<evidence type="ECO:0000313" key="3">
    <source>
        <dbReference type="Proteomes" id="UP000314294"/>
    </source>
</evidence>
<comment type="caution">
    <text evidence="2">The sequence shown here is derived from an EMBL/GenBank/DDBJ whole genome shotgun (WGS) entry which is preliminary data.</text>
</comment>
<proteinExistence type="predicted"/>
<dbReference type="AlphaFoldDB" id="A0A4Z2F874"/>
<protein>
    <submittedName>
        <fullName evidence="2">Uncharacterized protein</fullName>
    </submittedName>
</protein>
<sequence length="234" mass="25109">MFIGGAWTEGQGRITIPSKWCPMAPRAPTLPSLHYLGLVDQGGVRTDHGGAGLAFGPQGAVSLQVAGAVRLGHLGAVGLAVLVVGMLLTGGTAQTLVHFVLVVRHRRVAAAQRRLLVVLGDASRPRAAVRRHDGAAVQLPDDLGGLHQLEGRRQEGRVETGFLLGRHAPPVIWPVELAGWIAMLTPRDDKLVLMMPSTLRGMLSSVCNDTELRVRRVTGRRRKSNFLSNSLVDE</sequence>
<reference evidence="2 3" key="1">
    <citation type="submission" date="2019-03" db="EMBL/GenBank/DDBJ databases">
        <title>First draft genome of Liparis tanakae, snailfish: a comprehensive survey of snailfish specific genes.</title>
        <authorList>
            <person name="Kim W."/>
            <person name="Song I."/>
            <person name="Jeong J.-H."/>
            <person name="Kim D."/>
            <person name="Kim S."/>
            <person name="Ryu S."/>
            <person name="Song J.Y."/>
            <person name="Lee S.K."/>
        </authorList>
    </citation>
    <scope>NUCLEOTIDE SEQUENCE [LARGE SCALE GENOMIC DNA]</scope>
    <source>
        <tissue evidence="2">Muscle</tissue>
    </source>
</reference>
<accession>A0A4Z2F874</accession>
<keyword evidence="3" id="KW-1185">Reference proteome</keyword>
<keyword evidence="1" id="KW-0472">Membrane</keyword>
<evidence type="ECO:0000313" key="2">
    <source>
        <dbReference type="EMBL" id="TNN37419.1"/>
    </source>
</evidence>
<feature type="transmembrane region" description="Helical" evidence="1">
    <location>
        <begin position="79"/>
        <end position="103"/>
    </location>
</feature>
<keyword evidence="1" id="KW-1133">Transmembrane helix</keyword>
<dbReference type="EMBL" id="SRLO01001492">
    <property type="protein sequence ID" value="TNN37419.1"/>
    <property type="molecule type" value="Genomic_DNA"/>
</dbReference>
<gene>
    <name evidence="2" type="ORF">EYF80_052423</name>
</gene>
<evidence type="ECO:0000256" key="1">
    <source>
        <dbReference type="SAM" id="Phobius"/>
    </source>
</evidence>
<keyword evidence="1" id="KW-0812">Transmembrane</keyword>